<proteinExistence type="predicted"/>
<sequence>MNGVHKETKATMLSQTVKQAVYTRDNGRCVLCGAQGAPNAHYIPRSHGGRGIEQNIVTLCCNCHRRYDQTADRAWIRQKLSIYLQSRYTDWNENELTYKKGI</sequence>
<protein>
    <submittedName>
        <fullName evidence="2">Restriction endonuclease</fullName>
    </submittedName>
</protein>
<dbReference type="InterPro" id="IPR029471">
    <property type="entry name" value="HNH_5"/>
</dbReference>
<dbReference type="Gene3D" id="1.10.30.50">
    <property type="match status" value="1"/>
</dbReference>
<dbReference type="CDD" id="cd00085">
    <property type="entry name" value="HNHc"/>
    <property type="match status" value="1"/>
</dbReference>
<organism evidence="2">
    <name type="scientific">Siphoviridae sp. ctSMg55</name>
    <dbReference type="NCBI Taxonomy" id="2825509"/>
    <lineage>
        <taxon>Viruses</taxon>
        <taxon>Duplodnaviria</taxon>
        <taxon>Heunggongvirae</taxon>
        <taxon>Uroviricota</taxon>
        <taxon>Caudoviricetes</taxon>
    </lineage>
</organism>
<name>A0A8S5V4S3_9CAUD</name>
<keyword evidence="2" id="KW-0255">Endonuclease</keyword>
<keyword evidence="2" id="KW-0540">Nuclease</keyword>
<accession>A0A8S5V4S3</accession>
<dbReference type="InterPro" id="IPR003615">
    <property type="entry name" value="HNH_nuc"/>
</dbReference>
<dbReference type="GO" id="GO:0004519">
    <property type="term" value="F:endonuclease activity"/>
    <property type="evidence" value="ECO:0007669"/>
    <property type="project" value="UniProtKB-KW"/>
</dbReference>
<dbReference type="EMBL" id="BK016197">
    <property type="protein sequence ID" value="DAG01692.1"/>
    <property type="molecule type" value="Genomic_DNA"/>
</dbReference>
<dbReference type="Pfam" id="PF14279">
    <property type="entry name" value="HNH_5"/>
    <property type="match status" value="1"/>
</dbReference>
<reference evidence="2" key="1">
    <citation type="journal article" date="2021" name="Proc. Natl. Acad. Sci. U.S.A.">
        <title>A Catalog of Tens of Thousands of Viruses from Human Metagenomes Reveals Hidden Associations with Chronic Diseases.</title>
        <authorList>
            <person name="Tisza M.J."/>
            <person name="Buck C.B."/>
        </authorList>
    </citation>
    <scope>NUCLEOTIDE SEQUENCE</scope>
    <source>
        <strain evidence="2">CtSMg55</strain>
    </source>
</reference>
<evidence type="ECO:0000313" key="2">
    <source>
        <dbReference type="EMBL" id="DAG01692.1"/>
    </source>
</evidence>
<keyword evidence="2" id="KW-0378">Hydrolase</keyword>
<evidence type="ECO:0000259" key="1">
    <source>
        <dbReference type="Pfam" id="PF14279"/>
    </source>
</evidence>
<feature type="domain" description="HNH endonuclease 5" evidence="1">
    <location>
        <begin position="29"/>
        <end position="79"/>
    </location>
</feature>